<gene>
    <name evidence="2" type="ORF">FWK35_00018664</name>
</gene>
<reference evidence="2 3" key="1">
    <citation type="submission" date="2019-08" db="EMBL/GenBank/DDBJ databases">
        <title>Whole genome of Aphis craccivora.</title>
        <authorList>
            <person name="Voronova N.V."/>
            <person name="Shulinski R.S."/>
            <person name="Bandarenka Y.V."/>
            <person name="Zhorov D.G."/>
            <person name="Warner D."/>
        </authorList>
    </citation>
    <scope>NUCLEOTIDE SEQUENCE [LARGE SCALE GENOMIC DNA]</scope>
    <source>
        <strain evidence="2">180601</strain>
        <tissue evidence="2">Whole Body</tissue>
    </source>
</reference>
<dbReference type="PROSITE" id="PS50878">
    <property type="entry name" value="RT_POL"/>
    <property type="match status" value="1"/>
</dbReference>
<dbReference type="PANTHER" id="PTHR36688">
    <property type="entry name" value="ENDO/EXONUCLEASE/PHOSPHATASE DOMAIN-CONTAINING PROTEIN"/>
    <property type="match status" value="1"/>
</dbReference>
<evidence type="ECO:0000313" key="2">
    <source>
        <dbReference type="EMBL" id="KAF0748508.1"/>
    </source>
</evidence>
<protein>
    <recommendedName>
        <fullName evidence="1">Reverse transcriptase domain-containing protein</fullName>
    </recommendedName>
</protein>
<dbReference type="AlphaFoldDB" id="A0A6G0Y3N6"/>
<feature type="domain" description="Reverse transcriptase" evidence="1">
    <location>
        <begin position="371"/>
        <end position="584"/>
    </location>
</feature>
<dbReference type="Proteomes" id="UP000478052">
    <property type="component" value="Unassembled WGS sequence"/>
</dbReference>
<keyword evidence="3" id="KW-1185">Reference proteome</keyword>
<comment type="caution">
    <text evidence="2">The sequence shown here is derived from an EMBL/GenBank/DDBJ whole genome shotgun (WGS) entry which is preliminary data.</text>
</comment>
<evidence type="ECO:0000313" key="3">
    <source>
        <dbReference type="Proteomes" id="UP000478052"/>
    </source>
</evidence>
<dbReference type="Pfam" id="PF00078">
    <property type="entry name" value="RVT_1"/>
    <property type="match status" value="1"/>
</dbReference>
<accession>A0A6G0Y3N6</accession>
<dbReference type="Gene3D" id="3.60.10.10">
    <property type="entry name" value="Endonuclease/exonuclease/phosphatase"/>
    <property type="match status" value="1"/>
</dbReference>
<feature type="non-terminal residue" evidence="2">
    <location>
        <position position="735"/>
    </location>
</feature>
<dbReference type="InterPro" id="IPR000477">
    <property type="entry name" value="RT_dom"/>
</dbReference>
<dbReference type="InterPro" id="IPR052560">
    <property type="entry name" value="RdDP_mobile_element"/>
</dbReference>
<organism evidence="2 3">
    <name type="scientific">Aphis craccivora</name>
    <name type="common">Cowpea aphid</name>
    <dbReference type="NCBI Taxonomy" id="307492"/>
    <lineage>
        <taxon>Eukaryota</taxon>
        <taxon>Metazoa</taxon>
        <taxon>Ecdysozoa</taxon>
        <taxon>Arthropoda</taxon>
        <taxon>Hexapoda</taxon>
        <taxon>Insecta</taxon>
        <taxon>Pterygota</taxon>
        <taxon>Neoptera</taxon>
        <taxon>Paraneoptera</taxon>
        <taxon>Hemiptera</taxon>
        <taxon>Sternorrhyncha</taxon>
        <taxon>Aphidomorpha</taxon>
        <taxon>Aphidoidea</taxon>
        <taxon>Aphididae</taxon>
        <taxon>Aphidini</taxon>
        <taxon>Aphis</taxon>
        <taxon>Aphis</taxon>
    </lineage>
</organism>
<dbReference type="OrthoDB" id="6377331at2759"/>
<dbReference type="SUPFAM" id="SSF56219">
    <property type="entry name" value="DNase I-like"/>
    <property type="match status" value="1"/>
</dbReference>
<name>A0A6G0Y3N6_APHCR</name>
<proteinExistence type="predicted"/>
<feature type="non-terminal residue" evidence="2">
    <location>
        <position position="1"/>
    </location>
</feature>
<evidence type="ECO:0000259" key="1">
    <source>
        <dbReference type="PROSITE" id="PS50878"/>
    </source>
</evidence>
<dbReference type="InterPro" id="IPR036691">
    <property type="entry name" value="Endo/exonu/phosph_ase_sf"/>
</dbReference>
<dbReference type="EMBL" id="VUJU01006451">
    <property type="protein sequence ID" value="KAF0748508.1"/>
    <property type="molecule type" value="Genomic_DNA"/>
</dbReference>
<sequence length="735" mass="83899">QLNVEGLTRAKAEIISKTFSEIDVLTLQETHVLEEETNRLMISGFDIVSCIGHNKHGLATYINKKKSFGNIEQAAEDFNSHSTEWGYPTKNEDGEALSNWAALNHLQLIYDAKQGGMFISGRWGSKTSPDLCFVSVEIDGLPMSINREILDPFPRSQYLPVIVEVGISIPIIDKPFMPRWNLRKANWSEYTKYVEENINRIKPLPDNYVRFIKQIKTAAMKSIPRGHRSNLPPADQKNANRFFKSTKGMGNRLTRLLDEELKKIWLEKLEEMDFTHSSRESWSLLRKLGTAKATWREHKVKPNAISNIIFKSSNIKPSKLEKLKIKTDFKEVLSSCIEKSESMEDFGWEEVETALKLIKNGKAAGVDGILPEFLKFLGPKETKEISILKPGKPENDPKSYRPISLLSEQTGFRRGRCCGEQVLSMVTHIDNRFQNKLKSGVVFLDPTCVYDTVWKRGLLLKLAKILKCKTSIRLIGNMLSDRKFKVHINGKESKYKCLQNGFPQDSVLSPVLFNFYTSDFVNTTSRKFMYADDVGLVADSFEKLEEILNEDLSTITSSMGEEYPYEEILSNIAPPIFHRYAATIKILQQVQNSTNLPIFNDISKALYKKLKLDTRYGQSNTLQITKKICGKKSWKDENVVNSSLINDPIQRVSGFELPRAMWSALNRIRTEQGKCKFLLHKWKVTDTPLCECGQIQTIKHIVKSCPRTKYEGGIAKLPKGGSEVQDWLRNLEVYL</sequence>
<dbReference type="PANTHER" id="PTHR36688:SF1">
    <property type="entry name" value="ENDONUCLEASE_EXONUCLEASE_PHOSPHATASE DOMAIN-CONTAINING PROTEIN"/>
    <property type="match status" value="1"/>
</dbReference>